<protein>
    <submittedName>
        <fullName evidence="1">Uncharacterized protein</fullName>
    </submittedName>
</protein>
<name>A0A1G1VFS0_9BACT</name>
<dbReference type="AlphaFoldDB" id="A0A1G1VFS0"/>
<sequence length="156" mass="16926">MQRGFAPVILVMALALLSVGLAYFYGVKQGKQSLPIALVSPSPESVVCAQDALQCPDGTYVGRTGPNCEFVCPEENQIKKLARLELSETLGIPLAKITIENVEEVQWKNGSLGCPEPGQVYTQAAIPGFKITLKADEKLYYIHSGYGKSFKVCTKN</sequence>
<proteinExistence type="predicted"/>
<evidence type="ECO:0000313" key="2">
    <source>
        <dbReference type="Proteomes" id="UP000177685"/>
    </source>
</evidence>
<evidence type="ECO:0000313" key="1">
    <source>
        <dbReference type="EMBL" id="OGY14177.1"/>
    </source>
</evidence>
<organism evidence="1 2">
    <name type="scientific">Candidatus Blackburnbacteria bacterium RIFCSPLOWO2_01_FULL_41_27</name>
    <dbReference type="NCBI Taxonomy" id="1797520"/>
    <lineage>
        <taxon>Bacteria</taxon>
        <taxon>Candidatus Blackburniibacteriota</taxon>
    </lineage>
</organism>
<gene>
    <name evidence="1" type="ORF">A3A58_03085</name>
</gene>
<accession>A0A1G1VFS0</accession>
<reference evidence="1 2" key="1">
    <citation type="journal article" date="2016" name="Nat. Commun.">
        <title>Thousands of microbial genomes shed light on interconnected biogeochemical processes in an aquifer system.</title>
        <authorList>
            <person name="Anantharaman K."/>
            <person name="Brown C.T."/>
            <person name="Hug L.A."/>
            <person name="Sharon I."/>
            <person name="Castelle C.J."/>
            <person name="Probst A.J."/>
            <person name="Thomas B.C."/>
            <person name="Singh A."/>
            <person name="Wilkins M.J."/>
            <person name="Karaoz U."/>
            <person name="Brodie E.L."/>
            <person name="Williams K.H."/>
            <person name="Hubbard S.S."/>
            <person name="Banfield J.F."/>
        </authorList>
    </citation>
    <scope>NUCLEOTIDE SEQUENCE [LARGE SCALE GENOMIC DNA]</scope>
</reference>
<dbReference type="EMBL" id="MHCD01000019">
    <property type="protein sequence ID" value="OGY14177.1"/>
    <property type="molecule type" value="Genomic_DNA"/>
</dbReference>
<dbReference type="Proteomes" id="UP000177685">
    <property type="component" value="Unassembled WGS sequence"/>
</dbReference>
<comment type="caution">
    <text evidence="1">The sequence shown here is derived from an EMBL/GenBank/DDBJ whole genome shotgun (WGS) entry which is preliminary data.</text>
</comment>